<name>A0A8J5TG72_ZIZPA</name>
<proteinExistence type="predicted"/>
<dbReference type="AlphaFoldDB" id="A0A8J5TG72"/>
<accession>A0A8J5TG72</accession>
<evidence type="ECO:0000313" key="2">
    <source>
        <dbReference type="Proteomes" id="UP000729402"/>
    </source>
</evidence>
<gene>
    <name evidence="1" type="ORF">GUJ93_ZPchr0014g47595</name>
</gene>
<reference evidence="1" key="2">
    <citation type="submission" date="2021-02" db="EMBL/GenBank/DDBJ databases">
        <authorList>
            <person name="Kimball J.A."/>
            <person name="Haas M.W."/>
            <person name="Macchietto M."/>
            <person name="Kono T."/>
            <person name="Duquette J."/>
            <person name="Shao M."/>
        </authorList>
    </citation>
    <scope>NUCLEOTIDE SEQUENCE</scope>
    <source>
        <tissue evidence="1">Fresh leaf tissue</tissue>
    </source>
</reference>
<organism evidence="1 2">
    <name type="scientific">Zizania palustris</name>
    <name type="common">Northern wild rice</name>
    <dbReference type="NCBI Taxonomy" id="103762"/>
    <lineage>
        <taxon>Eukaryota</taxon>
        <taxon>Viridiplantae</taxon>
        <taxon>Streptophyta</taxon>
        <taxon>Embryophyta</taxon>
        <taxon>Tracheophyta</taxon>
        <taxon>Spermatophyta</taxon>
        <taxon>Magnoliopsida</taxon>
        <taxon>Liliopsida</taxon>
        <taxon>Poales</taxon>
        <taxon>Poaceae</taxon>
        <taxon>BOP clade</taxon>
        <taxon>Oryzoideae</taxon>
        <taxon>Oryzeae</taxon>
        <taxon>Zizaniinae</taxon>
        <taxon>Zizania</taxon>
    </lineage>
</organism>
<reference evidence="1" key="1">
    <citation type="journal article" date="2021" name="bioRxiv">
        <title>Whole Genome Assembly and Annotation of Northern Wild Rice, Zizania palustris L., Supports a Whole Genome Duplication in the Zizania Genus.</title>
        <authorList>
            <person name="Haas M."/>
            <person name="Kono T."/>
            <person name="Macchietto M."/>
            <person name="Millas R."/>
            <person name="McGilp L."/>
            <person name="Shao M."/>
            <person name="Duquette J."/>
            <person name="Hirsch C.N."/>
            <person name="Kimball J."/>
        </authorList>
    </citation>
    <scope>NUCLEOTIDE SEQUENCE</scope>
    <source>
        <tissue evidence="1">Fresh leaf tissue</tissue>
    </source>
</reference>
<dbReference type="Proteomes" id="UP000729402">
    <property type="component" value="Unassembled WGS sequence"/>
</dbReference>
<sequence length="88" mass="9920">MVHCCPSIPSLRRFLTSTQPYPSSPLVVGWWLPLIEEARLLPRSLRVGVGAWGLTHGLVIESWGQRCGSAPLLLAERWSFIFKVIYQS</sequence>
<protein>
    <submittedName>
        <fullName evidence="1">Uncharacterized protein</fullName>
    </submittedName>
</protein>
<dbReference type="EMBL" id="JAAALK010000086">
    <property type="protein sequence ID" value="KAG8082523.1"/>
    <property type="molecule type" value="Genomic_DNA"/>
</dbReference>
<keyword evidence="2" id="KW-1185">Reference proteome</keyword>
<comment type="caution">
    <text evidence="1">The sequence shown here is derived from an EMBL/GenBank/DDBJ whole genome shotgun (WGS) entry which is preliminary data.</text>
</comment>
<evidence type="ECO:0000313" key="1">
    <source>
        <dbReference type="EMBL" id="KAG8082523.1"/>
    </source>
</evidence>